<accession>A0A090I9H6</accession>
<dbReference type="HOGENOM" id="CLU_127728_0_0_6"/>
<name>A0A090I9H6_9GAMM</name>
<keyword evidence="4" id="KW-1185">Reference proteome</keyword>
<proteinExistence type="predicted"/>
<dbReference type="PATRIC" id="fig|80852.17.peg.3059"/>
<protein>
    <submittedName>
        <fullName evidence="3">Putative exported protein</fullName>
    </submittedName>
</protein>
<evidence type="ECO:0000313" key="3">
    <source>
        <dbReference type="EMBL" id="CED56952.1"/>
    </source>
</evidence>
<evidence type="ECO:0000256" key="1">
    <source>
        <dbReference type="ARBA" id="ARBA00022729"/>
    </source>
</evidence>
<dbReference type="GeneID" id="28542552"/>
<dbReference type="Pfam" id="PF04076">
    <property type="entry name" value="BOF"/>
    <property type="match status" value="1"/>
</dbReference>
<dbReference type="PANTHER" id="PTHR36571:SF1">
    <property type="entry name" value="PROTEIN YGIW"/>
    <property type="match status" value="1"/>
</dbReference>
<sequence>MKKTIIAITAALILSPTIALADNGDHNNHKQAQFNYTGPVSTISVAELLKDTGMFTEQNAIVDGQIIRHIRKDKYLFSDGTTEIQIELDDDISLPTAINETTKVRIFGEYEGGKIPEIEVERLQTL</sequence>
<gene>
    <name evidence="3" type="ORF">AWOD_II_0304</name>
</gene>
<reference evidence="4" key="1">
    <citation type="submission" date="2014-09" db="EMBL/GenBank/DDBJ databases">
        <authorList>
            <person name="Hjerde E."/>
        </authorList>
    </citation>
    <scope>NUCLEOTIDE SEQUENCE [LARGE SCALE GENOMIC DNA]</scope>
    <source>
        <strain evidence="4">06/09/139</strain>
    </source>
</reference>
<dbReference type="Gene3D" id="2.40.50.200">
    <property type="entry name" value="Bacterial OB-fold"/>
    <property type="match status" value="1"/>
</dbReference>
<keyword evidence="1 2" id="KW-0732">Signal</keyword>
<dbReference type="AlphaFoldDB" id="A0A090I9H6"/>
<feature type="chain" id="PRO_5001857526" evidence="2">
    <location>
        <begin position="22"/>
        <end position="126"/>
    </location>
</feature>
<evidence type="ECO:0000256" key="2">
    <source>
        <dbReference type="SAM" id="SignalP"/>
    </source>
</evidence>
<evidence type="ECO:0000313" key="4">
    <source>
        <dbReference type="Proteomes" id="UP000032427"/>
    </source>
</evidence>
<feature type="signal peptide" evidence="2">
    <location>
        <begin position="1"/>
        <end position="21"/>
    </location>
</feature>
<dbReference type="Proteomes" id="UP000032427">
    <property type="component" value="Chromosome 2"/>
</dbReference>
<dbReference type="SUPFAM" id="SSF101756">
    <property type="entry name" value="Hypothetical protein YgiW"/>
    <property type="match status" value="1"/>
</dbReference>
<dbReference type="InterPro" id="IPR036700">
    <property type="entry name" value="BOBF_sf"/>
</dbReference>
<dbReference type="STRING" id="80852.AWOD_II_0304"/>
<dbReference type="NCBIfam" id="NF033674">
    <property type="entry name" value="stress_OB_fold"/>
    <property type="match status" value="1"/>
</dbReference>
<organism evidence="3 4">
    <name type="scientific">Aliivibrio wodanis</name>
    <dbReference type="NCBI Taxonomy" id="80852"/>
    <lineage>
        <taxon>Bacteria</taxon>
        <taxon>Pseudomonadati</taxon>
        <taxon>Pseudomonadota</taxon>
        <taxon>Gammaproteobacteria</taxon>
        <taxon>Vibrionales</taxon>
        <taxon>Vibrionaceae</taxon>
        <taxon>Aliivibrio</taxon>
    </lineage>
</organism>
<dbReference type="EMBL" id="LN554847">
    <property type="protein sequence ID" value="CED56952.1"/>
    <property type="molecule type" value="Genomic_DNA"/>
</dbReference>
<dbReference type="InterPro" id="IPR005220">
    <property type="entry name" value="CarO-like"/>
</dbReference>
<dbReference type="OrthoDB" id="5901218at2"/>
<dbReference type="PANTHER" id="PTHR36571">
    <property type="entry name" value="PROTEIN YGIW"/>
    <property type="match status" value="1"/>
</dbReference>
<dbReference type="KEGG" id="awd:AWOD_II_0304"/>